<evidence type="ECO:0000313" key="1">
    <source>
        <dbReference type="EMBL" id="CAL1267803.1"/>
    </source>
</evidence>
<organism evidence="1 2">
    <name type="scientific">Larinioides sclopetarius</name>
    <dbReference type="NCBI Taxonomy" id="280406"/>
    <lineage>
        <taxon>Eukaryota</taxon>
        <taxon>Metazoa</taxon>
        <taxon>Ecdysozoa</taxon>
        <taxon>Arthropoda</taxon>
        <taxon>Chelicerata</taxon>
        <taxon>Arachnida</taxon>
        <taxon>Araneae</taxon>
        <taxon>Araneomorphae</taxon>
        <taxon>Entelegynae</taxon>
        <taxon>Araneoidea</taxon>
        <taxon>Araneidae</taxon>
        <taxon>Larinioides</taxon>
    </lineage>
</organism>
<reference evidence="1 2" key="1">
    <citation type="submission" date="2024-04" db="EMBL/GenBank/DDBJ databases">
        <authorList>
            <person name="Rising A."/>
            <person name="Reimegard J."/>
            <person name="Sonavane S."/>
            <person name="Akerstrom W."/>
            <person name="Nylinder S."/>
            <person name="Hedman E."/>
            <person name="Kallberg Y."/>
        </authorList>
    </citation>
    <scope>NUCLEOTIDE SEQUENCE [LARGE SCALE GENOMIC DNA]</scope>
</reference>
<proteinExistence type="predicted"/>
<gene>
    <name evidence="1" type="ORF">LARSCL_LOCUS3853</name>
</gene>
<sequence length="38" mass="4527">MTPWFLSQVPTRIYHSDIYTCEERGDSPLRIFLSHDNT</sequence>
<evidence type="ECO:0000313" key="2">
    <source>
        <dbReference type="Proteomes" id="UP001497382"/>
    </source>
</evidence>
<dbReference type="AlphaFoldDB" id="A0AAV1Z8H1"/>
<dbReference type="Proteomes" id="UP001497382">
    <property type="component" value="Unassembled WGS sequence"/>
</dbReference>
<protein>
    <submittedName>
        <fullName evidence="1">Uncharacterized protein</fullName>
    </submittedName>
</protein>
<name>A0AAV1Z8H1_9ARAC</name>
<dbReference type="EMBL" id="CAXIEN010000030">
    <property type="protein sequence ID" value="CAL1267803.1"/>
    <property type="molecule type" value="Genomic_DNA"/>
</dbReference>
<comment type="caution">
    <text evidence="1">The sequence shown here is derived from an EMBL/GenBank/DDBJ whole genome shotgun (WGS) entry which is preliminary data.</text>
</comment>
<accession>A0AAV1Z8H1</accession>
<keyword evidence="2" id="KW-1185">Reference proteome</keyword>